<dbReference type="SUPFAM" id="SSF52833">
    <property type="entry name" value="Thioredoxin-like"/>
    <property type="match status" value="1"/>
</dbReference>
<dbReference type="InterPro" id="IPR036249">
    <property type="entry name" value="Thioredoxin-like_sf"/>
</dbReference>
<organism evidence="3 4">
    <name type="scientific">Algoriphagus locisalis</name>
    <dbReference type="NCBI Taxonomy" id="305507"/>
    <lineage>
        <taxon>Bacteria</taxon>
        <taxon>Pseudomonadati</taxon>
        <taxon>Bacteroidota</taxon>
        <taxon>Cytophagia</taxon>
        <taxon>Cytophagales</taxon>
        <taxon>Cyclobacteriaceae</taxon>
        <taxon>Algoriphagus</taxon>
    </lineage>
</organism>
<reference evidence="4" key="1">
    <citation type="submission" date="2016-10" db="EMBL/GenBank/DDBJ databases">
        <authorList>
            <person name="Varghese N."/>
            <person name="Submissions S."/>
        </authorList>
    </citation>
    <scope>NUCLEOTIDE SEQUENCE [LARGE SCALE GENOMIC DNA]</scope>
    <source>
        <strain evidence="4">DSM 23445</strain>
    </source>
</reference>
<feature type="chain" id="PRO_5011482484" evidence="1">
    <location>
        <begin position="25"/>
        <end position="545"/>
    </location>
</feature>
<evidence type="ECO:0000313" key="3">
    <source>
        <dbReference type="EMBL" id="SFU01826.1"/>
    </source>
</evidence>
<dbReference type="CDD" id="cd02966">
    <property type="entry name" value="TlpA_like_family"/>
    <property type="match status" value="1"/>
</dbReference>
<gene>
    <name evidence="3" type="ORF">SAMN04489724_3337</name>
</gene>
<feature type="signal peptide" evidence="1">
    <location>
        <begin position="1"/>
        <end position="24"/>
    </location>
</feature>
<evidence type="ECO:0000313" key="4">
    <source>
        <dbReference type="Proteomes" id="UP000199673"/>
    </source>
</evidence>
<feature type="domain" description="Thioredoxin" evidence="2">
    <location>
        <begin position="391"/>
        <end position="535"/>
    </location>
</feature>
<dbReference type="Proteomes" id="UP000199673">
    <property type="component" value="Unassembled WGS sequence"/>
</dbReference>
<keyword evidence="1" id="KW-0732">Signal</keyword>
<accession>A0A1I7CQT4</accession>
<dbReference type="AlphaFoldDB" id="A0A1I7CQT4"/>
<dbReference type="RefSeq" id="WP_091695567.1">
    <property type="nucleotide sequence ID" value="NZ_FPBF01000005.1"/>
</dbReference>
<dbReference type="Pfam" id="PF13905">
    <property type="entry name" value="Thioredoxin_8"/>
    <property type="match status" value="1"/>
</dbReference>
<name>A0A1I7CQT4_9BACT</name>
<dbReference type="InterPro" id="IPR012336">
    <property type="entry name" value="Thioredoxin-like_fold"/>
</dbReference>
<keyword evidence="4" id="KW-1185">Reference proteome</keyword>
<evidence type="ECO:0000259" key="2">
    <source>
        <dbReference type="PROSITE" id="PS51352"/>
    </source>
</evidence>
<dbReference type="OrthoDB" id="9815205at2"/>
<dbReference type="InterPro" id="IPR013766">
    <property type="entry name" value="Thioredoxin_domain"/>
</dbReference>
<dbReference type="EMBL" id="FPBF01000005">
    <property type="protein sequence ID" value="SFU01826.1"/>
    <property type="molecule type" value="Genomic_DNA"/>
</dbReference>
<sequence length="545" mass="60915">MKKIILICLLGYLCVPTSTSTAQVADSPPGQNLVYSLGNPGQEGESSSASVGEAYIYGEVVGKQLSDTVYLASWTHFLDDDQQNPAPLQQQSELMRGNLFEGSYGKQVFEFNLPVTDAVSLFSLRLDKFPVLKNYLIAAGDSIKLLIDLRAGQVLFTGPSGPKYQAQHLIRQSLEASRQDQDPVMVSSPSGKEKMISRYPEMYQKAQEEASGLRKSLRFITNRADSLYQVESLALTDPFSHPAWSLLESQTPFLGEQFASLISSRIIAAQLLPFFRSARAYADLGKQVFELTQEQREFLLEAKERFGWNAQAPELIEILLLERYLTALREGTTLFFQYDQMEQPIRDRLYGKYLASNIEHRAISPEAFAHAGQTVQTPWILDMIRDMQDHLVAGADLSGYSFADEAGDRVNLQQFEGKLVLVNFWLSGCVYSQAEFENVVHPAEEHFKNDKRIVFLSVSADPRKTIWLNTLGTGEFTSALSLPVYAGVEHAMMRDMGIHSYPRKVLLGTEGQLLAFQDLPRDAASLISILEESLESIPSPQPLSK</sequence>
<dbReference type="PROSITE" id="PS51352">
    <property type="entry name" value="THIOREDOXIN_2"/>
    <property type="match status" value="1"/>
</dbReference>
<protein>
    <submittedName>
        <fullName evidence="3">AhpC/TSA family protein</fullName>
    </submittedName>
</protein>
<dbReference type="STRING" id="305507.SAMN04489724_3337"/>
<dbReference type="Gene3D" id="3.40.30.10">
    <property type="entry name" value="Glutaredoxin"/>
    <property type="match status" value="1"/>
</dbReference>
<evidence type="ECO:0000256" key="1">
    <source>
        <dbReference type="SAM" id="SignalP"/>
    </source>
</evidence>
<proteinExistence type="predicted"/>